<dbReference type="GO" id="GO:0030288">
    <property type="term" value="C:outer membrane-bounded periplasmic space"/>
    <property type="evidence" value="ECO:0007669"/>
    <property type="project" value="TreeGrafter"/>
</dbReference>
<sequence>MRRTLITTSLLLGLTLSGAASAGPDHGRDGREHGPGRGMPLMRELRELDLSDEQRAQIKQLAQATHQQSQTQRDALAELHHRFTLATPGSSEFRALTTQLADAESTQARQRVTAMAELRTQIDALLTPAQRTQLATELAKMPPPDEREHRRR</sequence>
<organism evidence="7 8">
    <name type="scientific">Hydrocarboniphaga daqingensis</name>
    <dbReference type="NCBI Taxonomy" id="490188"/>
    <lineage>
        <taxon>Bacteria</taxon>
        <taxon>Pseudomonadati</taxon>
        <taxon>Pseudomonadota</taxon>
        <taxon>Gammaproteobacteria</taxon>
        <taxon>Nevskiales</taxon>
        <taxon>Nevskiaceae</taxon>
        <taxon>Hydrocarboniphaga</taxon>
    </lineage>
</organism>
<dbReference type="RefSeq" id="WP_072897228.1">
    <property type="nucleotide sequence ID" value="NZ_FQWZ01000004.1"/>
</dbReference>
<evidence type="ECO:0000256" key="2">
    <source>
        <dbReference type="ARBA" id="ARBA00008441"/>
    </source>
</evidence>
<dbReference type="OrthoDB" id="5958313at2"/>
<name>A0A1M5PAR5_9GAMM</name>
<evidence type="ECO:0000313" key="8">
    <source>
        <dbReference type="Proteomes" id="UP000199758"/>
    </source>
</evidence>
<proteinExistence type="inferred from homology"/>
<dbReference type="STRING" id="490188.SAMN04488068_2100"/>
<comment type="subcellular location">
    <subcellularLocation>
        <location evidence="1">Periplasm</location>
    </subcellularLocation>
</comment>
<feature type="compositionally biased region" description="Basic and acidic residues" evidence="5">
    <location>
        <begin position="25"/>
        <end position="35"/>
    </location>
</feature>
<dbReference type="AlphaFoldDB" id="A0A1M5PAR5"/>
<dbReference type="Gene3D" id="1.20.120.1490">
    <property type="match status" value="1"/>
</dbReference>
<evidence type="ECO:0000256" key="5">
    <source>
        <dbReference type="SAM" id="MobiDB-lite"/>
    </source>
</evidence>
<dbReference type="Pfam" id="PF07813">
    <property type="entry name" value="LTXXQ"/>
    <property type="match status" value="1"/>
</dbReference>
<dbReference type="InterPro" id="IPR012899">
    <property type="entry name" value="LTXXQ"/>
</dbReference>
<keyword evidence="4" id="KW-0574">Periplasm</keyword>
<dbReference type="PANTHER" id="PTHR38102:SF1">
    <property type="entry name" value="PERIPLASMIC CHAPERONE SPY"/>
    <property type="match status" value="1"/>
</dbReference>
<protein>
    <submittedName>
        <fullName evidence="7">Protein refolding chaperone Spy/CpxP family</fullName>
    </submittedName>
</protein>
<evidence type="ECO:0000256" key="3">
    <source>
        <dbReference type="ARBA" id="ARBA00022729"/>
    </source>
</evidence>
<dbReference type="PANTHER" id="PTHR38102">
    <property type="entry name" value="PERIPLASMIC CHAPERONE SPY"/>
    <property type="match status" value="1"/>
</dbReference>
<feature type="region of interest" description="Disordered" evidence="5">
    <location>
        <begin position="18"/>
        <end position="39"/>
    </location>
</feature>
<feature type="signal peptide" evidence="6">
    <location>
        <begin position="1"/>
        <end position="22"/>
    </location>
</feature>
<gene>
    <name evidence="7" type="ORF">SAMN04488068_2100</name>
</gene>
<evidence type="ECO:0000256" key="6">
    <source>
        <dbReference type="SAM" id="SignalP"/>
    </source>
</evidence>
<comment type="similarity">
    <text evidence="2">Belongs to the CpxP/Spy family.</text>
</comment>
<dbReference type="Proteomes" id="UP000199758">
    <property type="component" value="Unassembled WGS sequence"/>
</dbReference>
<accession>A0A1M5PAR5</accession>
<dbReference type="InterPro" id="IPR052211">
    <property type="entry name" value="Cpx_auxiliary_protein"/>
</dbReference>
<evidence type="ECO:0000313" key="7">
    <source>
        <dbReference type="EMBL" id="SHG98333.1"/>
    </source>
</evidence>
<reference evidence="7 8" key="1">
    <citation type="submission" date="2016-11" db="EMBL/GenBank/DDBJ databases">
        <authorList>
            <person name="Jaros S."/>
            <person name="Januszkiewicz K."/>
            <person name="Wedrychowicz H."/>
        </authorList>
    </citation>
    <scope>NUCLEOTIDE SEQUENCE [LARGE SCALE GENOMIC DNA]</scope>
    <source>
        <strain evidence="7 8">CGMCC 1.7049</strain>
    </source>
</reference>
<feature type="chain" id="PRO_5012793470" evidence="6">
    <location>
        <begin position="23"/>
        <end position="152"/>
    </location>
</feature>
<dbReference type="GO" id="GO:0051082">
    <property type="term" value="F:unfolded protein binding"/>
    <property type="evidence" value="ECO:0007669"/>
    <property type="project" value="TreeGrafter"/>
</dbReference>
<evidence type="ECO:0000256" key="4">
    <source>
        <dbReference type="ARBA" id="ARBA00022764"/>
    </source>
</evidence>
<keyword evidence="8" id="KW-1185">Reference proteome</keyword>
<evidence type="ECO:0000256" key="1">
    <source>
        <dbReference type="ARBA" id="ARBA00004418"/>
    </source>
</evidence>
<keyword evidence="3 6" id="KW-0732">Signal</keyword>
<dbReference type="EMBL" id="FQWZ01000004">
    <property type="protein sequence ID" value="SHG98333.1"/>
    <property type="molecule type" value="Genomic_DNA"/>
</dbReference>